<dbReference type="EMBL" id="CP063458">
    <property type="protein sequence ID" value="QOV88937.1"/>
    <property type="molecule type" value="Genomic_DNA"/>
</dbReference>
<dbReference type="KEGG" id="hbs:IPV69_22345"/>
<evidence type="ECO:0000259" key="1">
    <source>
        <dbReference type="Pfam" id="PF12867"/>
    </source>
</evidence>
<dbReference type="InterPro" id="IPR034660">
    <property type="entry name" value="DinB/YfiT-like"/>
</dbReference>
<dbReference type="Pfam" id="PF12867">
    <property type="entry name" value="DinB_2"/>
    <property type="match status" value="1"/>
</dbReference>
<protein>
    <submittedName>
        <fullName evidence="2">DinB family protein</fullName>
    </submittedName>
</protein>
<feature type="domain" description="DinB-like" evidence="1">
    <location>
        <begin position="15"/>
        <end position="148"/>
    </location>
</feature>
<gene>
    <name evidence="2" type="ORF">IPV69_22345</name>
</gene>
<reference evidence="2 3" key="1">
    <citation type="submission" date="2020-10" db="EMBL/GenBank/DDBJ databases">
        <title>Wide distribution of Phycisphaera-like planctomycetes from WD2101 soil group in peatlands and genome analysis of the first cultivated representative.</title>
        <authorList>
            <person name="Dedysh S.N."/>
            <person name="Beletsky A.V."/>
            <person name="Ivanova A."/>
            <person name="Kulichevskaya I.S."/>
            <person name="Suzina N.E."/>
            <person name="Philippov D.A."/>
            <person name="Rakitin A.L."/>
            <person name="Mardanov A.V."/>
            <person name="Ravin N.V."/>
        </authorList>
    </citation>
    <scope>NUCLEOTIDE SEQUENCE [LARGE SCALE GENOMIC DNA]</scope>
    <source>
        <strain evidence="2 3">M1803</strain>
    </source>
</reference>
<dbReference type="InterPro" id="IPR024775">
    <property type="entry name" value="DinB-like"/>
</dbReference>
<dbReference type="Gene3D" id="1.20.120.450">
    <property type="entry name" value="dinb family like domain"/>
    <property type="match status" value="1"/>
</dbReference>
<name>A0A7M2WTT9_9BACT</name>
<dbReference type="SUPFAM" id="SSF109854">
    <property type="entry name" value="DinB/YfiT-like putative metalloenzymes"/>
    <property type="match status" value="1"/>
</dbReference>
<sequence>MNYEVLLKYYGDSLAAIEKLMADVPDERLAEQPAGLRNHPAWTLMHLCVGNDFCLQSVARAPVCPPDWGALAAPGSQPKPERSAYPSKDTLLQTLQKQHVLVAEGVRAAPPGHFDLPAPERVRSFAATLGHIVAYMLAAHENNHLGQLQAWKRVAGLGKA</sequence>
<dbReference type="AlphaFoldDB" id="A0A7M2WTT9"/>
<dbReference type="RefSeq" id="WP_206291947.1">
    <property type="nucleotide sequence ID" value="NZ_CP063458.1"/>
</dbReference>
<keyword evidence="3" id="KW-1185">Reference proteome</keyword>
<organism evidence="2 3">
    <name type="scientific">Humisphaera borealis</name>
    <dbReference type="NCBI Taxonomy" id="2807512"/>
    <lineage>
        <taxon>Bacteria</taxon>
        <taxon>Pseudomonadati</taxon>
        <taxon>Planctomycetota</taxon>
        <taxon>Phycisphaerae</taxon>
        <taxon>Tepidisphaerales</taxon>
        <taxon>Tepidisphaeraceae</taxon>
        <taxon>Humisphaera</taxon>
    </lineage>
</organism>
<evidence type="ECO:0000313" key="3">
    <source>
        <dbReference type="Proteomes" id="UP000593765"/>
    </source>
</evidence>
<proteinExistence type="predicted"/>
<accession>A0A7M2WTT9</accession>
<evidence type="ECO:0000313" key="2">
    <source>
        <dbReference type="EMBL" id="QOV88937.1"/>
    </source>
</evidence>
<dbReference type="Proteomes" id="UP000593765">
    <property type="component" value="Chromosome"/>
</dbReference>